<dbReference type="SMART" id="SM00156">
    <property type="entry name" value="PP2Ac"/>
    <property type="match status" value="1"/>
</dbReference>
<comment type="caution">
    <text evidence="10">The sequence shown here is derived from an EMBL/GenBank/DDBJ whole genome shotgun (WGS) entry which is preliminary data.</text>
</comment>
<dbReference type="InterPro" id="IPR004843">
    <property type="entry name" value="Calcineurin-like_PHP"/>
</dbReference>
<evidence type="ECO:0000256" key="4">
    <source>
        <dbReference type="ARBA" id="ARBA00022912"/>
    </source>
</evidence>
<dbReference type="GO" id="GO:0005737">
    <property type="term" value="C:cytoplasm"/>
    <property type="evidence" value="ECO:0007669"/>
    <property type="project" value="TreeGrafter"/>
</dbReference>
<evidence type="ECO:0000256" key="6">
    <source>
        <dbReference type="ARBA" id="ARBA00047761"/>
    </source>
</evidence>
<evidence type="ECO:0000313" key="11">
    <source>
        <dbReference type="Proteomes" id="UP000179807"/>
    </source>
</evidence>
<dbReference type="Pfam" id="PF00149">
    <property type="entry name" value="Metallophos"/>
    <property type="match status" value="1"/>
</dbReference>
<comment type="cofactor">
    <cofactor evidence="1">
        <name>Mn(2+)</name>
        <dbReference type="ChEBI" id="CHEBI:29035"/>
    </cofactor>
</comment>
<dbReference type="GO" id="GO:0004722">
    <property type="term" value="F:protein serine/threonine phosphatase activity"/>
    <property type="evidence" value="ECO:0007669"/>
    <property type="project" value="UniProtKB-EC"/>
</dbReference>
<comment type="catalytic activity">
    <reaction evidence="6">
        <text>O-phospho-L-seryl-[protein] + H2O = L-seryl-[protein] + phosphate</text>
        <dbReference type="Rhea" id="RHEA:20629"/>
        <dbReference type="Rhea" id="RHEA-COMP:9863"/>
        <dbReference type="Rhea" id="RHEA-COMP:11604"/>
        <dbReference type="ChEBI" id="CHEBI:15377"/>
        <dbReference type="ChEBI" id="CHEBI:29999"/>
        <dbReference type="ChEBI" id="CHEBI:43474"/>
        <dbReference type="ChEBI" id="CHEBI:83421"/>
        <dbReference type="EC" id="3.1.3.16"/>
    </reaction>
</comment>
<keyword evidence="2" id="KW-0479">Metal-binding</keyword>
<name>A0A1J4K7K4_9EUKA</name>
<gene>
    <name evidence="10" type="ORF">TRFO_01313</name>
</gene>
<dbReference type="GeneID" id="94824734"/>
<dbReference type="VEuPathDB" id="TrichDB:TRFO_01313"/>
<dbReference type="EC" id="3.1.3.16" evidence="8"/>
<dbReference type="InterPro" id="IPR006186">
    <property type="entry name" value="Ser/Thr-sp_prot-phosphatase"/>
</dbReference>
<dbReference type="PROSITE" id="PS00125">
    <property type="entry name" value="SER_THR_PHOSPHATASE"/>
    <property type="match status" value="1"/>
</dbReference>
<reference evidence="10" key="1">
    <citation type="submission" date="2016-10" db="EMBL/GenBank/DDBJ databases">
        <authorList>
            <person name="Benchimol M."/>
            <person name="Almeida L.G."/>
            <person name="Vasconcelos A.T."/>
            <person name="Perreira-Neves A."/>
            <person name="Rosa I.A."/>
            <person name="Tasca T."/>
            <person name="Bogo M.R."/>
            <person name="de Souza W."/>
        </authorList>
    </citation>
    <scope>NUCLEOTIDE SEQUENCE [LARGE SCALE GENOMIC DNA]</scope>
    <source>
        <strain evidence="10">K</strain>
    </source>
</reference>
<dbReference type="OrthoDB" id="10476010at2759"/>
<dbReference type="EMBL" id="MLAK01000704">
    <property type="protein sequence ID" value="OHT07179.1"/>
    <property type="molecule type" value="Genomic_DNA"/>
</dbReference>
<keyword evidence="3 8" id="KW-0378">Hydrolase</keyword>
<organism evidence="10 11">
    <name type="scientific">Tritrichomonas foetus</name>
    <dbReference type="NCBI Taxonomy" id="1144522"/>
    <lineage>
        <taxon>Eukaryota</taxon>
        <taxon>Metamonada</taxon>
        <taxon>Parabasalia</taxon>
        <taxon>Tritrichomonadida</taxon>
        <taxon>Tritrichomonadidae</taxon>
        <taxon>Tritrichomonas</taxon>
    </lineage>
</organism>
<evidence type="ECO:0000256" key="7">
    <source>
        <dbReference type="ARBA" id="ARBA00048336"/>
    </source>
</evidence>
<evidence type="ECO:0000256" key="8">
    <source>
        <dbReference type="RuleBase" id="RU004273"/>
    </source>
</evidence>
<comment type="similarity">
    <text evidence="8">Belongs to the PPP phosphatase family.</text>
</comment>
<dbReference type="PANTHER" id="PTHR11668:SF300">
    <property type="entry name" value="SERINE_THREONINE-PROTEIN PHOSPHATASE"/>
    <property type="match status" value="1"/>
</dbReference>
<keyword evidence="11" id="KW-1185">Reference proteome</keyword>
<keyword evidence="4" id="KW-0904">Protein phosphatase</keyword>
<evidence type="ECO:0000256" key="1">
    <source>
        <dbReference type="ARBA" id="ARBA00001936"/>
    </source>
</evidence>
<dbReference type="Gene3D" id="3.60.21.10">
    <property type="match status" value="1"/>
</dbReference>
<dbReference type="GO" id="GO:0046872">
    <property type="term" value="F:metal ion binding"/>
    <property type="evidence" value="ECO:0007669"/>
    <property type="project" value="UniProtKB-KW"/>
</dbReference>
<dbReference type="PANTHER" id="PTHR11668">
    <property type="entry name" value="SERINE/THREONINE PROTEIN PHOSPHATASE"/>
    <property type="match status" value="1"/>
</dbReference>
<dbReference type="PRINTS" id="PR00114">
    <property type="entry name" value="STPHPHTASE"/>
</dbReference>
<sequence>MNRFDWFIPIDSLNNERTESQIFTVDKQQFRLLILNPSSSKTVPFSFRLDLLTRIKGQRNAFTTLTFVSPTGPKDDLVLSLGGKFSPNHVQIQKKSEINLAVLKKRNLIIDAKIHLQIAINFVQETYEGISRISEIPDLSEVVHKILSPHNIKSECPVSEAEISYICQAASAIFLEQPCLLHLGAPVVVVGDLHGQYYDLIRIFQKYGFPNIANYLFLGDYVDRGSDSLDIILLLLTFKILYPNNIFLLRGNHECASVNSSYGFKDECTKKDRKYSNFLPVFQSLPIAAIIGNKIFCVHGGIAPSIESLDEISNFYRPQEVPSLGTVHELLWSDPATSISGFGKNMRGSCISFGEKAAKMFMEKFGFEMLIRAHETVEEGFTFPFGQKTNVITVFSATEYAKGHNSGAVLLIDAGLNYYIDTYKGLTDEETRKFDTTDFNNDLESLD</sequence>
<dbReference type="Pfam" id="PF16891">
    <property type="entry name" value="STPPase_N"/>
    <property type="match status" value="1"/>
</dbReference>
<comment type="catalytic activity">
    <reaction evidence="7 8">
        <text>O-phospho-L-threonyl-[protein] + H2O = L-threonyl-[protein] + phosphate</text>
        <dbReference type="Rhea" id="RHEA:47004"/>
        <dbReference type="Rhea" id="RHEA-COMP:11060"/>
        <dbReference type="Rhea" id="RHEA-COMP:11605"/>
        <dbReference type="ChEBI" id="CHEBI:15377"/>
        <dbReference type="ChEBI" id="CHEBI:30013"/>
        <dbReference type="ChEBI" id="CHEBI:43474"/>
        <dbReference type="ChEBI" id="CHEBI:61977"/>
        <dbReference type="EC" id="3.1.3.16"/>
    </reaction>
</comment>
<dbReference type="InterPro" id="IPR050341">
    <property type="entry name" value="PP1_catalytic_subunit"/>
</dbReference>
<dbReference type="Proteomes" id="UP000179807">
    <property type="component" value="Unassembled WGS sequence"/>
</dbReference>
<evidence type="ECO:0000256" key="5">
    <source>
        <dbReference type="ARBA" id="ARBA00023211"/>
    </source>
</evidence>
<dbReference type="SUPFAM" id="SSF56300">
    <property type="entry name" value="Metallo-dependent phosphatases"/>
    <property type="match status" value="1"/>
</dbReference>
<evidence type="ECO:0000259" key="9">
    <source>
        <dbReference type="PROSITE" id="PS00125"/>
    </source>
</evidence>
<dbReference type="RefSeq" id="XP_068360315.1">
    <property type="nucleotide sequence ID" value="XM_068490030.1"/>
</dbReference>
<feature type="domain" description="Serine/threonine specific protein phosphatases" evidence="9">
    <location>
        <begin position="249"/>
        <end position="254"/>
    </location>
</feature>
<dbReference type="GO" id="GO:0005634">
    <property type="term" value="C:nucleus"/>
    <property type="evidence" value="ECO:0007669"/>
    <property type="project" value="TreeGrafter"/>
</dbReference>
<evidence type="ECO:0000313" key="10">
    <source>
        <dbReference type="EMBL" id="OHT07179.1"/>
    </source>
</evidence>
<dbReference type="InterPro" id="IPR029052">
    <property type="entry name" value="Metallo-depent_PP-like"/>
</dbReference>
<dbReference type="AlphaFoldDB" id="A0A1J4K7K4"/>
<proteinExistence type="inferred from homology"/>
<evidence type="ECO:0000256" key="3">
    <source>
        <dbReference type="ARBA" id="ARBA00022801"/>
    </source>
</evidence>
<keyword evidence="5" id="KW-0464">Manganese</keyword>
<evidence type="ECO:0000256" key="2">
    <source>
        <dbReference type="ARBA" id="ARBA00022723"/>
    </source>
</evidence>
<accession>A0A1J4K7K4</accession>
<dbReference type="InterPro" id="IPR031675">
    <property type="entry name" value="STPPase_N"/>
</dbReference>
<protein>
    <recommendedName>
        <fullName evidence="8">Serine/threonine-protein phosphatase</fullName>
        <ecNumber evidence="8">3.1.3.16</ecNumber>
    </recommendedName>
</protein>